<evidence type="ECO:0000256" key="1">
    <source>
        <dbReference type="SAM" id="MobiDB-lite"/>
    </source>
</evidence>
<protein>
    <submittedName>
        <fullName evidence="2">RCG54501</fullName>
    </submittedName>
</protein>
<dbReference type="Proteomes" id="UP000234681">
    <property type="component" value="Chromosome 1"/>
</dbReference>
<evidence type="ECO:0000313" key="3">
    <source>
        <dbReference type="Proteomes" id="UP000234681"/>
    </source>
</evidence>
<dbReference type="AlphaFoldDB" id="A6JA93"/>
<accession>A6JA93</accession>
<sequence length="27" mass="3235">MRSTRRYQMAFRDHKSAAQTQSLEHTP</sequence>
<evidence type="ECO:0000313" key="2">
    <source>
        <dbReference type="EMBL" id="EDM07641.1"/>
    </source>
</evidence>
<dbReference type="EMBL" id="CH473979">
    <property type="protein sequence ID" value="EDM07641.1"/>
    <property type="molecule type" value="Genomic_DNA"/>
</dbReference>
<organism evidence="2 3">
    <name type="scientific">Rattus norvegicus</name>
    <name type="common">Rat</name>
    <dbReference type="NCBI Taxonomy" id="10116"/>
    <lineage>
        <taxon>Eukaryota</taxon>
        <taxon>Metazoa</taxon>
        <taxon>Chordata</taxon>
        <taxon>Craniata</taxon>
        <taxon>Vertebrata</taxon>
        <taxon>Euteleostomi</taxon>
        <taxon>Mammalia</taxon>
        <taxon>Eutheria</taxon>
        <taxon>Euarchontoglires</taxon>
        <taxon>Glires</taxon>
        <taxon>Rodentia</taxon>
        <taxon>Myomorpha</taxon>
        <taxon>Muroidea</taxon>
        <taxon>Muridae</taxon>
        <taxon>Murinae</taxon>
        <taxon>Rattus</taxon>
    </lineage>
</organism>
<feature type="compositionally biased region" description="Polar residues" evidence="1">
    <location>
        <begin position="17"/>
        <end position="27"/>
    </location>
</feature>
<name>A6JA93_RAT</name>
<gene>
    <name evidence="2" type="ORF">rCG_54501</name>
</gene>
<proteinExistence type="predicted"/>
<reference evidence="2 3" key="1">
    <citation type="submission" date="2005-09" db="EMBL/GenBank/DDBJ databases">
        <authorList>
            <person name="Mural R.J."/>
            <person name="Li P.W."/>
            <person name="Adams M.D."/>
            <person name="Amanatides P.G."/>
            <person name="Baden-Tillson H."/>
            <person name="Barnstead M."/>
            <person name="Chin S.H."/>
            <person name="Dew I."/>
            <person name="Evans C.A."/>
            <person name="Ferriera S."/>
            <person name="Flanigan M."/>
            <person name="Fosler C."/>
            <person name="Glodek A."/>
            <person name="Gu Z."/>
            <person name="Holt R.A."/>
            <person name="Jennings D."/>
            <person name="Kraft C.L."/>
            <person name="Lu F."/>
            <person name="Nguyen T."/>
            <person name="Nusskern D.R."/>
            <person name="Pfannkoch C.M."/>
            <person name="Sitter C."/>
            <person name="Sutton G.G."/>
            <person name="Venter J.C."/>
            <person name="Wang Z."/>
            <person name="Woodage T."/>
            <person name="Zheng X.H."/>
            <person name="Zhong F."/>
        </authorList>
    </citation>
    <scope>NUCLEOTIDE SEQUENCE [LARGE SCALE GENOMIC DNA]</scope>
    <source>
        <strain>BN</strain>
        <strain evidence="3">Sprague-Dawley</strain>
    </source>
</reference>
<feature type="region of interest" description="Disordered" evidence="1">
    <location>
        <begin position="1"/>
        <end position="27"/>
    </location>
</feature>